<evidence type="ECO:0000256" key="4">
    <source>
        <dbReference type="ARBA" id="ARBA00022989"/>
    </source>
</evidence>
<feature type="transmembrane region" description="Helical" evidence="6">
    <location>
        <begin position="468"/>
        <end position="488"/>
    </location>
</feature>
<proteinExistence type="predicted"/>
<feature type="transmembrane region" description="Helical" evidence="6">
    <location>
        <begin position="391"/>
        <end position="410"/>
    </location>
</feature>
<protein>
    <submittedName>
        <fullName evidence="8">FtsX-like permease family protein</fullName>
    </submittedName>
</protein>
<evidence type="ECO:0000256" key="2">
    <source>
        <dbReference type="ARBA" id="ARBA00022475"/>
    </source>
</evidence>
<comment type="subcellular location">
    <subcellularLocation>
        <location evidence="1">Cell membrane</location>
        <topology evidence="1">Multi-pass membrane protein</topology>
    </subcellularLocation>
</comment>
<evidence type="ECO:0000256" key="5">
    <source>
        <dbReference type="ARBA" id="ARBA00023136"/>
    </source>
</evidence>
<reference evidence="8" key="1">
    <citation type="submission" date="2020-11" db="EMBL/GenBank/DDBJ databases">
        <title>Azospira restricta DSM 18626 genome sequence.</title>
        <authorList>
            <person name="Moe W.M."/>
        </authorList>
    </citation>
    <scope>NUCLEOTIDE SEQUENCE</scope>
    <source>
        <strain evidence="8">DSM 18626</strain>
    </source>
</reference>
<feature type="domain" description="ABC3 transporter permease C-terminal" evidence="7">
    <location>
        <begin position="709"/>
        <end position="823"/>
    </location>
</feature>
<evidence type="ECO:0000313" key="8">
    <source>
        <dbReference type="EMBL" id="QRJ62840.1"/>
    </source>
</evidence>
<accession>A0A974PXK6</accession>
<keyword evidence="2" id="KW-1003">Cell membrane</keyword>
<feature type="transmembrane region" description="Helical" evidence="6">
    <location>
        <begin position="706"/>
        <end position="726"/>
    </location>
</feature>
<evidence type="ECO:0000256" key="3">
    <source>
        <dbReference type="ARBA" id="ARBA00022692"/>
    </source>
</evidence>
<feature type="transmembrane region" description="Helical" evidence="6">
    <location>
        <begin position="793"/>
        <end position="815"/>
    </location>
</feature>
<dbReference type="PANTHER" id="PTHR30287:SF1">
    <property type="entry name" value="INNER MEMBRANE PROTEIN"/>
    <property type="match status" value="1"/>
</dbReference>
<keyword evidence="3 6" id="KW-0812">Transmembrane</keyword>
<dbReference type="GO" id="GO:0005886">
    <property type="term" value="C:plasma membrane"/>
    <property type="evidence" value="ECO:0007669"/>
    <property type="project" value="UniProtKB-SubCell"/>
</dbReference>
<evidence type="ECO:0000256" key="6">
    <source>
        <dbReference type="SAM" id="Phobius"/>
    </source>
</evidence>
<feature type="transmembrane region" description="Helical" evidence="6">
    <location>
        <begin position="256"/>
        <end position="276"/>
    </location>
</feature>
<keyword evidence="4 6" id="KW-1133">Transmembrane helix</keyword>
<dbReference type="InterPro" id="IPR038766">
    <property type="entry name" value="Membrane_comp_ABC_pdt"/>
</dbReference>
<dbReference type="InterPro" id="IPR003838">
    <property type="entry name" value="ABC3_permease_C"/>
</dbReference>
<organism evidence="8 9">
    <name type="scientific">Azospira restricta</name>
    <dbReference type="NCBI Taxonomy" id="404405"/>
    <lineage>
        <taxon>Bacteria</taxon>
        <taxon>Pseudomonadati</taxon>
        <taxon>Pseudomonadota</taxon>
        <taxon>Betaproteobacteria</taxon>
        <taxon>Rhodocyclales</taxon>
        <taxon>Rhodocyclaceae</taxon>
        <taxon>Azospira</taxon>
    </lineage>
</organism>
<dbReference type="Proteomes" id="UP000663444">
    <property type="component" value="Chromosome"/>
</dbReference>
<feature type="transmembrane region" description="Helical" evidence="6">
    <location>
        <begin position="313"/>
        <end position="335"/>
    </location>
</feature>
<feature type="transmembrane region" description="Helical" evidence="6">
    <location>
        <begin position="347"/>
        <end position="370"/>
    </location>
</feature>
<feature type="transmembrane region" description="Helical" evidence="6">
    <location>
        <begin position="20"/>
        <end position="41"/>
    </location>
</feature>
<dbReference type="AlphaFoldDB" id="A0A974PXK6"/>
<feature type="domain" description="ABC3 transporter permease C-terminal" evidence="7">
    <location>
        <begin position="260"/>
        <end position="375"/>
    </location>
</feature>
<dbReference type="Pfam" id="PF02687">
    <property type="entry name" value="FtsX"/>
    <property type="match status" value="2"/>
</dbReference>
<gene>
    <name evidence="8" type="ORF">IWH25_13845</name>
</gene>
<evidence type="ECO:0000256" key="1">
    <source>
        <dbReference type="ARBA" id="ARBA00004651"/>
    </source>
</evidence>
<feature type="transmembrane region" description="Helical" evidence="6">
    <location>
        <begin position="416"/>
        <end position="435"/>
    </location>
</feature>
<dbReference type="PANTHER" id="PTHR30287">
    <property type="entry name" value="MEMBRANE COMPONENT OF PREDICTED ABC SUPERFAMILY METABOLITE UPTAKE TRANSPORTER"/>
    <property type="match status" value="1"/>
</dbReference>
<evidence type="ECO:0000259" key="7">
    <source>
        <dbReference type="Pfam" id="PF02687"/>
    </source>
</evidence>
<dbReference type="KEGG" id="ares:IWH25_13845"/>
<name>A0A974PXK6_9RHOO</name>
<keyword evidence="9" id="KW-1185">Reference proteome</keyword>
<sequence>MNALVVACRLLRRDSRAGELRLLVAAMLIAVAALSAVGFFADRVRQALEREAHQLLGADLLLTADQPWPAAFAAEAARRGLARAETRAFPSMVLHEGAAQLTEVKAVSPGYPLRGGLRLAPAVNAPDAPAPGVPPAGAVWVDERLAAALALKVGDALALGRTQLVVGGVLTLEPDRGVNFFSVAPRLMMNLADLEATGLVQVGSRVAYRLLVAGEAKAVRDFQRWAESRLGRGQQIEDARTGRPEIRTALERAQRFLGLSALLTVVLAAVAVALAARRYSQRHLDPCAVMRCLGATQGFLLATYLAQFALLGIVASAAGCALGFVGHFALHAWLAELLATPLPPPSWLPAGQGMAVGLLLLFGFAVPPLLQLRRVPTVRVLRREFGPPAGALVGGYLLGLAALAGAMFWVAGEAVLGAWVVGGFLGALLVFALVARGAIRLAAGLRGGAHAAAGFGWRYGLANLERHALGSVVQIVALAIGLMALLLLTATRGDLLEAWRRAMPADAPNRFLINIQPEQKAAVERHLRAAGIDAELAPMVRGRLAMQNERPVSAADYEEDRAKRLVEREFNLSWRAELPPGNTVTRGRWFGADEARAASVEEGLAKTLGIAVGDRLQFTIAGEPVAVEVSSLRKLDWDSMRVNFFVLTPPGVLEAYPASFITSFHLPPERADLVNGLIREFPNVTVIDVAAIVRQLQSVLDQVAQAVQFIFLFTLAAGLVVLYAALGSAFEERRYELAVMRSLGARREQLRRALLAEFAAVGALAGAIAALGAAVVGQVLAAKAFNFEVDTSLWPFPAAVVGGAVLVSVAGWLAARRLLNTSPLQVLRAGG</sequence>
<feature type="transmembrane region" description="Helical" evidence="6">
    <location>
        <begin position="754"/>
        <end position="781"/>
    </location>
</feature>
<dbReference type="EMBL" id="CP064781">
    <property type="protein sequence ID" value="QRJ62840.1"/>
    <property type="molecule type" value="Genomic_DNA"/>
</dbReference>
<dbReference type="RefSeq" id="WP_203386372.1">
    <property type="nucleotide sequence ID" value="NZ_CP064781.1"/>
</dbReference>
<evidence type="ECO:0000313" key="9">
    <source>
        <dbReference type="Proteomes" id="UP000663444"/>
    </source>
</evidence>
<keyword evidence="5 6" id="KW-0472">Membrane</keyword>